<protein>
    <recommendedName>
        <fullName evidence="9">Amino acid transporter</fullName>
    </recommendedName>
</protein>
<sequence length="538" mass="59006">MKDINTLEDRESLTDANNDQMVLEKLGYKQELQRSFSIWSLAAFGIITLTPPTAIMNTLTTPLSTGGAQALVWGYIIVSIFTILVALSMAEIAAVYPVSGGPLSWSYQLGGSKRVKILSSWFTGYFNIFAQIAFASSAAFQGVVMIISAAALQHGDYVPERYQYVVVSIGFIVLFTLTNIFGNKYHSGSTMVLLVYNVVAIVGIMVTLLATAPKRNDAKFIFTEYNNMTGFSSHGYVFILGLLQSAYTFTGYDSVTHLAEETNASTSNIIPKALMTTIVASVLYGFVFVIVVCAVLTDVPDLVDSSTGSAFTQLVYNCTQSTPATVFIIILPALAALFAAETMTLANSRTIYSFARDGAFIFPTYFSKVSDRWNVPIPALLFSMVIQCIIVILYLSSDVVFNTILSICTIGHELAYLIPITLMLLGGRGRMPAKRPWNLGKLGVVINAISVVWLLFISITMFFPTVSPVDAGNMNYTVVIMFIVIAYSVICWFIQGRKTYKGPSEVLEEDIEHFEAESMELVEVQESTSSKLDNSFSK</sequence>
<evidence type="ECO:0000256" key="5">
    <source>
        <dbReference type="ARBA" id="ARBA00023136"/>
    </source>
</evidence>
<feature type="transmembrane region" description="Helical" evidence="6">
    <location>
        <begin position="233"/>
        <end position="252"/>
    </location>
</feature>
<dbReference type="PANTHER" id="PTHR45649:SF14">
    <property type="entry name" value="GABA PERMEASE"/>
    <property type="match status" value="1"/>
</dbReference>
<keyword evidence="3 6" id="KW-0812">Transmembrane</keyword>
<feature type="transmembrane region" description="Helical" evidence="6">
    <location>
        <begin position="439"/>
        <end position="463"/>
    </location>
</feature>
<comment type="subcellular location">
    <subcellularLocation>
        <location evidence="1">Membrane</location>
        <topology evidence="1">Multi-pass membrane protein</topology>
    </subcellularLocation>
</comment>
<evidence type="ECO:0000256" key="1">
    <source>
        <dbReference type="ARBA" id="ARBA00004141"/>
    </source>
</evidence>
<evidence type="ECO:0000256" key="4">
    <source>
        <dbReference type="ARBA" id="ARBA00022989"/>
    </source>
</evidence>
<dbReference type="Gene3D" id="1.20.1740.10">
    <property type="entry name" value="Amino acid/polyamine transporter I"/>
    <property type="match status" value="1"/>
</dbReference>
<proteinExistence type="predicted"/>
<evidence type="ECO:0000313" key="8">
    <source>
        <dbReference type="Proteomes" id="UP000038830"/>
    </source>
</evidence>
<dbReference type="InterPro" id="IPR002293">
    <property type="entry name" value="AA/rel_permease1"/>
</dbReference>
<feature type="transmembrane region" description="Helical" evidence="6">
    <location>
        <begin position="193"/>
        <end position="213"/>
    </location>
</feature>
<evidence type="ECO:0000256" key="2">
    <source>
        <dbReference type="ARBA" id="ARBA00022448"/>
    </source>
</evidence>
<dbReference type="GO" id="GO:0006865">
    <property type="term" value="P:amino acid transport"/>
    <property type="evidence" value="ECO:0007669"/>
    <property type="project" value="InterPro"/>
</dbReference>
<dbReference type="PIRSF" id="PIRSF006060">
    <property type="entry name" value="AA_transporter"/>
    <property type="match status" value="1"/>
</dbReference>
<keyword evidence="5 6" id="KW-0472">Membrane</keyword>
<evidence type="ECO:0000256" key="3">
    <source>
        <dbReference type="ARBA" id="ARBA00022692"/>
    </source>
</evidence>
<dbReference type="PROSITE" id="PS00218">
    <property type="entry name" value="AMINO_ACID_PERMEASE_1"/>
    <property type="match status" value="1"/>
</dbReference>
<evidence type="ECO:0000313" key="7">
    <source>
        <dbReference type="EMBL" id="CEP24192.1"/>
    </source>
</evidence>
<feature type="transmembrane region" description="Helical" evidence="6">
    <location>
        <begin position="377"/>
        <end position="397"/>
    </location>
</feature>
<dbReference type="AlphaFoldDB" id="A0A0H5C874"/>
<feature type="transmembrane region" description="Helical" evidence="6">
    <location>
        <begin position="38"/>
        <end position="60"/>
    </location>
</feature>
<keyword evidence="2" id="KW-0813">Transport</keyword>
<feature type="transmembrane region" description="Helical" evidence="6">
    <location>
        <begin position="324"/>
        <end position="346"/>
    </location>
</feature>
<dbReference type="Proteomes" id="UP000038830">
    <property type="component" value="Unassembled WGS sequence"/>
</dbReference>
<feature type="transmembrane region" description="Helical" evidence="6">
    <location>
        <begin position="403"/>
        <end position="427"/>
    </location>
</feature>
<dbReference type="PANTHER" id="PTHR45649">
    <property type="entry name" value="AMINO-ACID PERMEASE BAT1"/>
    <property type="match status" value="1"/>
</dbReference>
<dbReference type="Pfam" id="PF13520">
    <property type="entry name" value="AA_permease_2"/>
    <property type="match status" value="1"/>
</dbReference>
<dbReference type="EMBL" id="CDQK01000005">
    <property type="protein sequence ID" value="CEP24192.1"/>
    <property type="molecule type" value="Genomic_DNA"/>
</dbReference>
<dbReference type="InterPro" id="IPR004840">
    <property type="entry name" value="Amino_acid_permease_CS"/>
</dbReference>
<dbReference type="GO" id="GO:0022857">
    <property type="term" value="F:transmembrane transporter activity"/>
    <property type="evidence" value="ECO:0007669"/>
    <property type="project" value="InterPro"/>
</dbReference>
<evidence type="ECO:0008006" key="9">
    <source>
        <dbReference type="Google" id="ProtNLM"/>
    </source>
</evidence>
<feature type="transmembrane region" description="Helical" evidence="6">
    <location>
        <begin position="117"/>
        <end position="150"/>
    </location>
</feature>
<feature type="transmembrane region" description="Helical" evidence="6">
    <location>
        <begin position="72"/>
        <end position="96"/>
    </location>
</feature>
<organism evidence="7 8">
    <name type="scientific">Cyberlindnera jadinii (strain ATCC 18201 / CBS 1600 / BCRC 20928 / JCM 3617 / NBRC 0987 / NRRL Y-1542)</name>
    <name type="common">Torula yeast</name>
    <name type="synonym">Candida utilis</name>
    <dbReference type="NCBI Taxonomy" id="983966"/>
    <lineage>
        <taxon>Eukaryota</taxon>
        <taxon>Fungi</taxon>
        <taxon>Dikarya</taxon>
        <taxon>Ascomycota</taxon>
        <taxon>Saccharomycotina</taxon>
        <taxon>Saccharomycetes</taxon>
        <taxon>Phaffomycetales</taxon>
        <taxon>Phaffomycetaceae</taxon>
        <taxon>Cyberlindnera</taxon>
    </lineage>
</organism>
<gene>
    <name evidence="7" type="ORF">BN1211_4944</name>
</gene>
<feature type="transmembrane region" description="Helical" evidence="6">
    <location>
        <begin position="273"/>
        <end position="297"/>
    </location>
</feature>
<reference evidence="8" key="1">
    <citation type="journal article" date="2015" name="J. Biotechnol.">
        <title>The structure of the Cyberlindnera jadinii genome and its relation to Candida utilis analyzed by the occurrence of single nucleotide polymorphisms.</title>
        <authorList>
            <person name="Rupp O."/>
            <person name="Brinkrolf K."/>
            <person name="Buerth C."/>
            <person name="Kunigo M."/>
            <person name="Schneider J."/>
            <person name="Jaenicke S."/>
            <person name="Goesmann A."/>
            <person name="Puehler A."/>
            <person name="Jaeger K.-E."/>
            <person name="Ernst J.F."/>
        </authorList>
    </citation>
    <scope>NUCLEOTIDE SEQUENCE [LARGE SCALE GENOMIC DNA]</scope>
    <source>
        <strain evidence="8">ATCC 18201 / CBS 1600 / BCRC 20928 / JCM 3617 / NBRC 0987 / NRRL Y-1542</strain>
    </source>
</reference>
<dbReference type="GO" id="GO:0016020">
    <property type="term" value="C:membrane"/>
    <property type="evidence" value="ECO:0007669"/>
    <property type="project" value="UniProtKB-SubCell"/>
</dbReference>
<evidence type="ECO:0000256" key="6">
    <source>
        <dbReference type="SAM" id="Phobius"/>
    </source>
</evidence>
<feature type="transmembrane region" description="Helical" evidence="6">
    <location>
        <begin position="162"/>
        <end position="181"/>
    </location>
</feature>
<accession>A0A0H5C874</accession>
<keyword evidence="4 6" id="KW-1133">Transmembrane helix</keyword>
<name>A0A0H5C874_CYBJN</name>
<feature type="transmembrane region" description="Helical" evidence="6">
    <location>
        <begin position="475"/>
        <end position="494"/>
    </location>
</feature>